<dbReference type="AlphaFoldDB" id="Q05083"/>
<keyword evidence="2" id="KW-0472">Membrane</keyword>
<accession>Q05083</accession>
<feature type="transmembrane region" description="Helical" evidence="2">
    <location>
        <begin position="56"/>
        <end position="74"/>
    </location>
</feature>
<evidence type="ECO:0000313" key="3">
    <source>
        <dbReference type="EMBL" id="CAA38045.1"/>
    </source>
</evidence>
<evidence type="ECO:0000256" key="1">
    <source>
        <dbReference type="SAM" id="MobiDB-lite"/>
    </source>
</evidence>
<proteinExistence type="predicted"/>
<organism evidence="3">
    <name type="scientific">Streptomyces clavuligerus</name>
    <dbReference type="NCBI Taxonomy" id="1901"/>
    <lineage>
        <taxon>Bacteria</taxon>
        <taxon>Bacillati</taxon>
        <taxon>Actinomycetota</taxon>
        <taxon>Actinomycetes</taxon>
        <taxon>Kitasatosporales</taxon>
        <taxon>Streptomycetaceae</taxon>
        <taxon>Streptomyces</taxon>
    </lineage>
</organism>
<evidence type="ECO:0008006" key="4">
    <source>
        <dbReference type="Google" id="ProtNLM"/>
    </source>
</evidence>
<keyword evidence="2" id="KW-0812">Transmembrane</keyword>
<dbReference type="RefSeq" id="WP_010890155.1">
    <property type="nucleotide sequence ID" value="NC_001738.1"/>
</dbReference>
<protein>
    <recommendedName>
        <fullName evidence="4">DUF2637 domain-containing protein</fullName>
    </recommendedName>
</protein>
<feature type="compositionally biased region" description="Pro residues" evidence="1">
    <location>
        <begin position="191"/>
        <end position="201"/>
    </location>
</feature>
<geneLocation type="plasmid" evidence="3">
    <name>pSCL</name>
</geneLocation>
<feature type="transmembrane region" description="Helical" evidence="2">
    <location>
        <begin position="86"/>
        <end position="104"/>
    </location>
</feature>
<dbReference type="EMBL" id="X54107">
    <property type="protein sequence ID" value="CAA38045.1"/>
    <property type="molecule type" value="Genomic_DNA"/>
</dbReference>
<keyword evidence="3" id="KW-0614">Plasmid</keyword>
<feature type="transmembrane region" description="Helical" evidence="2">
    <location>
        <begin position="124"/>
        <end position="144"/>
    </location>
</feature>
<feature type="compositionally biased region" description="Low complexity" evidence="1">
    <location>
        <begin position="202"/>
        <end position="221"/>
    </location>
</feature>
<feature type="transmembrane region" description="Helical" evidence="2">
    <location>
        <begin position="14"/>
        <end position="36"/>
    </location>
</feature>
<feature type="compositionally biased region" description="Basic and acidic residues" evidence="1">
    <location>
        <begin position="171"/>
        <end position="184"/>
    </location>
</feature>
<keyword evidence="2" id="KW-1133">Transmembrane helix</keyword>
<feature type="region of interest" description="Disordered" evidence="1">
    <location>
        <begin position="157"/>
        <end position="253"/>
    </location>
</feature>
<dbReference type="PIR" id="S30405">
    <property type="entry name" value="S30405"/>
</dbReference>
<name>Q05083_STRCL</name>
<dbReference type="InterPro" id="IPR021235">
    <property type="entry name" value="DUF2637"/>
</dbReference>
<evidence type="ECO:0000256" key="2">
    <source>
        <dbReference type="SAM" id="Phobius"/>
    </source>
</evidence>
<sequence>MGREETGPGVRPQWVLRTLLGGAVAVGAVAMAASAVTLAELGHAVGWVQWDGRLSWSLPVAVDLLALVAGAVWLSPGMTARSRSLARGITLGAVAGSVALNAIGHLVESGDMKVTPLLRIAVSAVPPLVAALVVHLVGVVLAPVPGADHGQDQAVELEEQREAATISAAHDPADGTTADRHDGTTARNAPAPQPRPAPAPDAPVRVPAAPAADARTAADDTPAPPPVPAAAQTGPPRVTARLGDRPDDSQIWERPAPVRDWDRPDLPADCAPGTEPLLLTPDQSRARILWALQNTDWTQKRIGEFAGRSASVVNTRKAEAIRDGILI</sequence>
<reference evidence="3" key="1">
    <citation type="journal article" date="1993" name="J. Bacteriol.">
        <title>Complete nucleotide sequence of a linear plasmid from Streptomyces clavuligerus and characterization of its RNA transcripts.</title>
        <authorList>
            <person name="Wu X."/>
            <person name="Roy K.L."/>
        </authorList>
    </citation>
    <scope>NUCLEOTIDE SEQUENCE [LARGE SCALE GENOMIC DNA]</scope>
    <source>
        <strain evidence="3">NRRL 3585</strain>
        <plasmid evidence="3">pSCL</plasmid>
    </source>
</reference>
<dbReference type="Pfam" id="PF10935">
    <property type="entry name" value="DUF2637"/>
    <property type="match status" value="1"/>
</dbReference>